<protein>
    <submittedName>
        <fullName evidence="3">DedA family protein</fullName>
    </submittedName>
</protein>
<keyword evidence="1" id="KW-0812">Transmembrane</keyword>
<feature type="transmembrane region" description="Helical" evidence="1">
    <location>
        <begin position="94"/>
        <end position="116"/>
    </location>
</feature>
<evidence type="ECO:0000313" key="3">
    <source>
        <dbReference type="EMBL" id="MCX2978683.1"/>
    </source>
</evidence>
<keyword evidence="4" id="KW-1185">Reference proteome</keyword>
<keyword evidence="1" id="KW-0472">Membrane</keyword>
<dbReference type="RefSeq" id="WP_279250378.1">
    <property type="nucleotide sequence ID" value="NZ_SHNO01000001.1"/>
</dbReference>
<evidence type="ECO:0000259" key="2">
    <source>
        <dbReference type="Pfam" id="PF09335"/>
    </source>
</evidence>
<dbReference type="PANTHER" id="PTHR42709:SF2">
    <property type="entry name" value="INNER MEMBRANE PROTEIN YOHD"/>
    <property type="match status" value="1"/>
</dbReference>
<dbReference type="PANTHER" id="PTHR42709">
    <property type="entry name" value="ALKALINE PHOSPHATASE LIKE PROTEIN"/>
    <property type="match status" value="1"/>
</dbReference>
<dbReference type="Pfam" id="PF09335">
    <property type="entry name" value="VTT_dom"/>
    <property type="match status" value="1"/>
</dbReference>
<evidence type="ECO:0000256" key="1">
    <source>
        <dbReference type="SAM" id="Phobius"/>
    </source>
</evidence>
<gene>
    <name evidence="3" type="ORF">EYC82_15055</name>
</gene>
<name>A0ABT3T8S7_9GAMM</name>
<dbReference type="InterPro" id="IPR051311">
    <property type="entry name" value="DedA_domain"/>
</dbReference>
<dbReference type="Proteomes" id="UP001143304">
    <property type="component" value="Unassembled WGS sequence"/>
</dbReference>
<comment type="caution">
    <text evidence="3">The sequence shown here is derived from an EMBL/GenBank/DDBJ whole genome shotgun (WGS) entry which is preliminary data.</text>
</comment>
<feature type="transmembrane region" description="Helical" evidence="1">
    <location>
        <begin position="39"/>
        <end position="60"/>
    </location>
</feature>
<feature type="transmembrane region" description="Helical" evidence="1">
    <location>
        <begin position="12"/>
        <end position="32"/>
    </location>
</feature>
<dbReference type="EMBL" id="SHNO01000001">
    <property type="protein sequence ID" value="MCX2978683.1"/>
    <property type="molecule type" value="Genomic_DNA"/>
</dbReference>
<proteinExistence type="predicted"/>
<sequence length="184" mass="20346">MSLQELISNYGYLTITVGTFLEGETVLILGGLAAHRGFLLLPLVVACAFLGAFCGNQLYFHIGRHKGASFLANRPVWQKKSEKIFAIAEKHQNLLILGFSFTYGLRTVTPFLLGVAKISAVKFFLLSMIGTFAWASIVGSLGYFFGYALTSMFGNIKQYEAAIFVTLAGVAVAFWLIRYLTHRR</sequence>
<organism evidence="3 4">
    <name type="scientific">Candidatus Marimicrobium litorale</name>
    <dbReference type="NCBI Taxonomy" id="2518991"/>
    <lineage>
        <taxon>Bacteria</taxon>
        <taxon>Pseudomonadati</taxon>
        <taxon>Pseudomonadota</taxon>
        <taxon>Gammaproteobacteria</taxon>
        <taxon>Cellvibrionales</taxon>
        <taxon>Halieaceae</taxon>
        <taxon>Marimicrobium</taxon>
    </lineage>
</organism>
<evidence type="ECO:0000313" key="4">
    <source>
        <dbReference type="Proteomes" id="UP001143304"/>
    </source>
</evidence>
<keyword evidence="1" id="KW-1133">Transmembrane helix</keyword>
<feature type="transmembrane region" description="Helical" evidence="1">
    <location>
        <begin position="123"/>
        <end position="149"/>
    </location>
</feature>
<reference evidence="3" key="1">
    <citation type="submission" date="2019-02" db="EMBL/GenBank/DDBJ databases">
        <authorList>
            <person name="Li S.-H."/>
        </authorList>
    </citation>
    <scope>NUCLEOTIDE SEQUENCE</scope>
    <source>
        <strain evidence="3">IMCC11814</strain>
    </source>
</reference>
<feature type="transmembrane region" description="Helical" evidence="1">
    <location>
        <begin position="161"/>
        <end position="180"/>
    </location>
</feature>
<dbReference type="InterPro" id="IPR032816">
    <property type="entry name" value="VTT_dom"/>
</dbReference>
<accession>A0ABT3T8S7</accession>
<feature type="domain" description="VTT" evidence="2">
    <location>
        <begin position="23"/>
        <end position="143"/>
    </location>
</feature>